<dbReference type="InterPro" id="IPR044730">
    <property type="entry name" value="RNase_H-like_dom_plant"/>
</dbReference>
<reference evidence="2 3" key="1">
    <citation type="journal article" date="2018" name="Nat. Genet.">
        <title>The Rosa genome provides new insights in the design of modern roses.</title>
        <authorList>
            <person name="Bendahmane M."/>
        </authorList>
    </citation>
    <scope>NUCLEOTIDE SEQUENCE [LARGE SCALE GENOMIC DNA]</scope>
    <source>
        <strain evidence="3">cv. Old Blush</strain>
    </source>
</reference>
<dbReference type="EMBL" id="PDCK01000039">
    <property type="protein sequence ID" value="PRQ55039.1"/>
    <property type="molecule type" value="Genomic_DNA"/>
</dbReference>
<dbReference type="AlphaFoldDB" id="A0A2P6S8R3"/>
<dbReference type="InterPro" id="IPR012337">
    <property type="entry name" value="RNaseH-like_sf"/>
</dbReference>
<dbReference type="PANTHER" id="PTHR47723">
    <property type="entry name" value="OS05G0353850 PROTEIN"/>
    <property type="match status" value="1"/>
</dbReference>
<dbReference type="SUPFAM" id="SSF53098">
    <property type="entry name" value="Ribonuclease H-like"/>
    <property type="match status" value="1"/>
</dbReference>
<name>A0A2P6S8R3_ROSCH</name>
<dbReference type="InterPro" id="IPR036397">
    <property type="entry name" value="RNaseH_sf"/>
</dbReference>
<comment type="caution">
    <text evidence="2">The sequence shown here is derived from an EMBL/GenBank/DDBJ whole genome shotgun (WGS) entry which is preliminary data.</text>
</comment>
<dbReference type="Pfam" id="PF13456">
    <property type="entry name" value="RVT_3"/>
    <property type="match status" value="1"/>
</dbReference>
<dbReference type="OMA" id="IVHCARE"/>
<dbReference type="CDD" id="cd06222">
    <property type="entry name" value="RNase_H_like"/>
    <property type="match status" value="1"/>
</dbReference>
<dbReference type="Proteomes" id="UP000238479">
    <property type="component" value="Chromosome 1"/>
</dbReference>
<accession>A0A2P6S8R3</accession>
<dbReference type="Gramene" id="PRQ55039">
    <property type="protein sequence ID" value="PRQ55039"/>
    <property type="gene ID" value="RchiOBHm_Chr1g0320221"/>
</dbReference>
<sequence length="140" mass="15246">MLRTASSGLGDTLRDAEGSFLGGFMHFVEDVHSAKQAELLACLYGARIALERGWRPLIIESDCLEVVTEVDSSSDCLSMLGVLVEDLREVLVLLSSARLVHTRRPANQVAHILAQEAYQLQDVSIFFGCCSPVCGGCFKL</sequence>
<proteinExistence type="predicted"/>
<gene>
    <name evidence="2" type="ORF">RchiOBHm_Chr1g0320221</name>
</gene>
<organism evidence="2 3">
    <name type="scientific">Rosa chinensis</name>
    <name type="common">China rose</name>
    <dbReference type="NCBI Taxonomy" id="74649"/>
    <lineage>
        <taxon>Eukaryota</taxon>
        <taxon>Viridiplantae</taxon>
        <taxon>Streptophyta</taxon>
        <taxon>Embryophyta</taxon>
        <taxon>Tracheophyta</taxon>
        <taxon>Spermatophyta</taxon>
        <taxon>Magnoliopsida</taxon>
        <taxon>eudicotyledons</taxon>
        <taxon>Gunneridae</taxon>
        <taxon>Pentapetalae</taxon>
        <taxon>rosids</taxon>
        <taxon>fabids</taxon>
        <taxon>Rosales</taxon>
        <taxon>Rosaceae</taxon>
        <taxon>Rosoideae</taxon>
        <taxon>Rosoideae incertae sedis</taxon>
        <taxon>Rosa</taxon>
    </lineage>
</organism>
<dbReference type="GO" id="GO:0003676">
    <property type="term" value="F:nucleic acid binding"/>
    <property type="evidence" value="ECO:0007669"/>
    <property type="project" value="InterPro"/>
</dbReference>
<protein>
    <submittedName>
        <fullName evidence="2">Putative ribonuclease H-like domain-containing protein</fullName>
    </submittedName>
</protein>
<keyword evidence="3" id="KW-1185">Reference proteome</keyword>
<dbReference type="InterPro" id="IPR053151">
    <property type="entry name" value="RNase_H-like"/>
</dbReference>
<evidence type="ECO:0000313" key="2">
    <source>
        <dbReference type="EMBL" id="PRQ55039.1"/>
    </source>
</evidence>
<dbReference type="GO" id="GO:0004523">
    <property type="term" value="F:RNA-DNA hybrid ribonuclease activity"/>
    <property type="evidence" value="ECO:0007669"/>
    <property type="project" value="InterPro"/>
</dbReference>
<evidence type="ECO:0000259" key="1">
    <source>
        <dbReference type="Pfam" id="PF13456"/>
    </source>
</evidence>
<dbReference type="PANTHER" id="PTHR47723:SF19">
    <property type="entry name" value="POLYNUCLEOTIDYL TRANSFERASE, RIBONUCLEASE H-LIKE SUPERFAMILY PROTEIN"/>
    <property type="match status" value="1"/>
</dbReference>
<dbReference type="InterPro" id="IPR002156">
    <property type="entry name" value="RNaseH_domain"/>
</dbReference>
<feature type="domain" description="RNase H type-1" evidence="1">
    <location>
        <begin position="5"/>
        <end position="117"/>
    </location>
</feature>
<evidence type="ECO:0000313" key="3">
    <source>
        <dbReference type="Proteomes" id="UP000238479"/>
    </source>
</evidence>
<dbReference type="Gene3D" id="3.30.420.10">
    <property type="entry name" value="Ribonuclease H-like superfamily/Ribonuclease H"/>
    <property type="match status" value="1"/>
</dbReference>